<evidence type="ECO:0008006" key="3">
    <source>
        <dbReference type="Google" id="ProtNLM"/>
    </source>
</evidence>
<evidence type="ECO:0000313" key="2">
    <source>
        <dbReference type="Proteomes" id="UP001597187"/>
    </source>
</evidence>
<protein>
    <recommendedName>
        <fullName evidence="3">Tail assembly chaperone</fullName>
    </recommendedName>
</protein>
<proteinExistence type="predicted"/>
<sequence length="143" mass="16155">MTDEWFRVRKAPVEVEAYGPISEPSQIETLEGTMEADEGDYIVRGVEGETYPVKPDIFSETYQQIGPDMDIALDRCHRLELVKTLLARVSDNELVSPDDDLDESTLENVLSKISPNWQEADSVEDIEIRSITVHRSTTPSVKD</sequence>
<accession>A0ABD6AXB8</accession>
<dbReference type="EMBL" id="JBHUDC010000007">
    <property type="protein sequence ID" value="MFD1514553.1"/>
    <property type="molecule type" value="Genomic_DNA"/>
</dbReference>
<evidence type="ECO:0000313" key="1">
    <source>
        <dbReference type="EMBL" id="MFD1514553.1"/>
    </source>
</evidence>
<gene>
    <name evidence="1" type="ORF">ACFSBT_14825</name>
</gene>
<reference evidence="1 2" key="1">
    <citation type="journal article" date="2019" name="Int. J. Syst. Evol. Microbiol.">
        <title>The Global Catalogue of Microorganisms (GCM) 10K type strain sequencing project: providing services to taxonomists for standard genome sequencing and annotation.</title>
        <authorList>
            <consortium name="The Broad Institute Genomics Platform"/>
            <consortium name="The Broad Institute Genome Sequencing Center for Infectious Disease"/>
            <person name="Wu L."/>
            <person name="Ma J."/>
        </authorList>
    </citation>
    <scope>NUCLEOTIDE SEQUENCE [LARGE SCALE GENOMIC DNA]</scope>
    <source>
        <strain evidence="1 2">CGMCC 1.12563</strain>
    </source>
</reference>
<dbReference type="AlphaFoldDB" id="A0ABD6AXB8"/>
<keyword evidence="2" id="KW-1185">Reference proteome</keyword>
<dbReference type="RefSeq" id="WP_250874481.1">
    <property type="nucleotide sequence ID" value="NZ_JALXFV010000007.1"/>
</dbReference>
<organism evidence="1 2">
    <name type="scientific">Halomarina rubra</name>
    <dbReference type="NCBI Taxonomy" id="2071873"/>
    <lineage>
        <taxon>Archaea</taxon>
        <taxon>Methanobacteriati</taxon>
        <taxon>Methanobacteriota</taxon>
        <taxon>Stenosarchaea group</taxon>
        <taxon>Halobacteria</taxon>
        <taxon>Halobacteriales</taxon>
        <taxon>Natronomonadaceae</taxon>
        <taxon>Halomarina</taxon>
    </lineage>
</organism>
<comment type="caution">
    <text evidence="1">The sequence shown here is derived from an EMBL/GenBank/DDBJ whole genome shotgun (WGS) entry which is preliminary data.</text>
</comment>
<dbReference type="Proteomes" id="UP001597187">
    <property type="component" value="Unassembled WGS sequence"/>
</dbReference>
<name>A0ABD6AXB8_9EURY</name>